<gene>
    <name evidence="2" type="ORF">BC962_2513</name>
</gene>
<reference evidence="2 3" key="1">
    <citation type="submission" date="2018-10" db="EMBL/GenBank/DDBJ databases">
        <title>Genomic Encyclopedia of Archaeal and Bacterial Type Strains, Phase II (KMG-II): from individual species to whole genera.</title>
        <authorList>
            <person name="Goeker M."/>
        </authorList>
    </citation>
    <scope>NUCLEOTIDE SEQUENCE [LARGE SCALE GENOMIC DNA]</scope>
    <source>
        <strain evidence="2 3">DSM 19839</strain>
    </source>
</reference>
<evidence type="ECO:0000313" key="2">
    <source>
        <dbReference type="EMBL" id="RKS50739.1"/>
    </source>
</evidence>
<evidence type="ECO:0000313" key="3">
    <source>
        <dbReference type="Proteomes" id="UP000276282"/>
    </source>
</evidence>
<evidence type="ECO:0008006" key="4">
    <source>
        <dbReference type="Google" id="ProtNLM"/>
    </source>
</evidence>
<keyword evidence="1" id="KW-0732">Signal</keyword>
<dbReference type="Proteomes" id="UP000276282">
    <property type="component" value="Unassembled WGS sequence"/>
</dbReference>
<evidence type="ECO:0000256" key="1">
    <source>
        <dbReference type="SAM" id="SignalP"/>
    </source>
</evidence>
<name>A0A495PPY2_9FLAO</name>
<dbReference type="AlphaFoldDB" id="A0A495PPY2"/>
<dbReference type="RefSeq" id="WP_121346329.1">
    <property type="nucleotide sequence ID" value="NZ_RBLG01000003.1"/>
</dbReference>
<accession>A0A495PPY2</accession>
<comment type="caution">
    <text evidence="2">The sequence shown here is derived from an EMBL/GenBank/DDBJ whole genome shotgun (WGS) entry which is preliminary data.</text>
</comment>
<sequence length="248" mass="28827">MRYLLIFALFLLFASCQNEKEQFSADEIINKTIATAGGDIYKKATIEFKFREHKYKSVRNGGEFLLEREIKDSIDTIKDVVSNTGYQRFINDSVITVPDSMMVKYISSVNSVHYFAHLPYGLNDKAVNKKLVGDAEINGMPYYQLKVTFSQDGGGTDHHDEFLYWIHKENFTIDYLAYKFHINEGGLRFREAYNPRVIEGIRFVDYKNYTQDDFNTDLCQLDELFEEGKLKLLSNIETRDVHVSLKKS</sequence>
<dbReference type="InterPro" id="IPR045444">
    <property type="entry name" value="DUF6503"/>
</dbReference>
<organism evidence="2 3">
    <name type="scientific">Gillisia mitskevichiae</name>
    <dbReference type="NCBI Taxonomy" id="270921"/>
    <lineage>
        <taxon>Bacteria</taxon>
        <taxon>Pseudomonadati</taxon>
        <taxon>Bacteroidota</taxon>
        <taxon>Flavobacteriia</taxon>
        <taxon>Flavobacteriales</taxon>
        <taxon>Flavobacteriaceae</taxon>
        <taxon>Gillisia</taxon>
    </lineage>
</organism>
<dbReference type="PROSITE" id="PS51257">
    <property type="entry name" value="PROKAR_LIPOPROTEIN"/>
    <property type="match status" value="1"/>
</dbReference>
<feature type="chain" id="PRO_5019761440" description="Deoxyribose-phosphate aldolase" evidence="1">
    <location>
        <begin position="20"/>
        <end position="248"/>
    </location>
</feature>
<dbReference type="EMBL" id="RBLG01000003">
    <property type="protein sequence ID" value="RKS50739.1"/>
    <property type="molecule type" value="Genomic_DNA"/>
</dbReference>
<dbReference type="Pfam" id="PF20113">
    <property type="entry name" value="DUF6503"/>
    <property type="match status" value="1"/>
</dbReference>
<feature type="signal peptide" evidence="1">
    <location>
        <begin position="1"/>
        <end position="19"/>
    </location>
</feature>
<keyword evidence="3" id="KW-1185">Reference proteome</keyword>
<dbReference type="OrthoDB" id="982433at2"/>
<proteinExistence type="predicted"/>
<protein>
    <recommendedName>
        <fullName evidence="4">Deoxyribose-phosphate aldolase</fullName>
    </recommendedName>
</protein>